<dbReference type="EMBL" id="UINC01003702">
    <property type="protein sequence ID" value="SVA08554.1"/>
    <property type="molecule type" value="Genomic_DNA"/>
</dbReference>
<dbReference type="SMART" id="SM01230">
    <property type="entry name" value="Gln-synt_C"/>
    <property type="match status" value="1"/>
</dbReference>
<accession>A0A381SYU7</accession>
<keyword evidence="5" id="KW-0460">Magnesium</keyword>
<dbReference type="SUPFAM" id="SSF55931">
    <property type="entry name" value="Glutamine synthetase/guanido kinase"/>
    <property type="match status" value="1"/>
</dbReference>
<evidence type="ECO:0000313" key="8">
    <source>
        <dbReference type="EMBL" id="SVA08554.1"/>
    </source>
</evidence>
<dbReference type="GO" id="GO:0006598">
    <property type="term" value="P:polyamine catabolic process"/>
    <property type="evidence" value="ECO:0007669"/>
    <property type="project" value="TreeGrafter"/>
</dbReference>
<evidence type="ECO:0000256" key="2">
    <source>
        <dbReference type="ARBA" id="ARBA00022598"/>
    </source>
</evidence>
<proteinExistence type="predicted"/>
<feature type="domain" description="GS catalytic" evidence="7">
    <location>
        <begin position="117"/>
        <end position="454"/>
    </location>
</feature>
<dbReference type="AlphaFoldDB" id="A0A381SYU7"/>
<dbReference type="InterPro" id="IPR008146">
    <property type="entry name" value="Gln_synth_cat_dom"/>
</dbReference>
<dbReference type="GO" id="GO:0005524">
    <property type="term" value="F:ATP binding"/>
    <property type="evidence" value="ECO:0007669"/>
    <property type="project" value="UniProtKB-KW"/>
</dbReference>
<dbReference type="PANTHER" id="PTHR43785">
    <property type="entry name" value="GAMMA-GLUTAMYLPUTRESCINE SYNTHETASE"/>
    <property type="match status" value="1"/>
</dbReference>
<sequence>MVKQIEYKRFLESYSDLKSIDLLITDLNGVLRGKRIQPNILEKVFTDGICLPASVFALDITGDTIEETGLGVEQGDSDRVCHPISGTLTKAPWYNKPMGQVLMTMYESDEEPFFADPRQVLKRIYGQLKELGITPVVAVELEFYLLDNRRDRKKNPQPPISPITGKRDLNTQVYSVDDLDDYGEFLEKIAKGAQLLRIPADTALAEYAPGQFEINLKHEPNPLSACDNAVLLKRLIKGVAREMGMIASFMAKPYAQQAGSGTHIHISLLNRNGKNVFSDQKNETGSKKLHYAIGGLIKSMKESMAIFCPNANSYRRFQPDLYVPMAPTWGLDNRTVAIRIPTAPEKDKRIEHRVSGADANPYLVMASLLSGIHYGMTNKVKPPNISTGDAIAKHKPSLPMTWVESLNAFSKSKILKEYFGKEFCHVYYETKHKELQKFNSLVTPLELDWYLRTV</sequence>
<dbReference type="SUPFAM" id="SSF54368">
    <property type="entry name" value="Glutamine synthetase, N-terminal domain"/>
    <property type="match status" value="1"/>
</dbReference>
<dbReference type="Pfam" id="PF00120">
    <property type="entry name" value="Gln-synt_C"/>
    <property type="match status" value="1"/>
</dbReference>
<dbReference type="InterPro" id="IPR014746">
    <property type="entry name" value="Gln_synth/guanido_kin_cat_dom"/>
</dbReference>
<evidence type="ECO:0000256" key="4">
    <source>
        <dbReference type="ARBA" id="ARBA00022840"/>
    </source>
</evidence>
<comment type="cofactor">
    <cofactor evidence="1">
        <name>Mg(2+)</name>
        <dbReference type="ChEBI" id="CHEBI:18420"/>
    </cofactor>
</comment>
<feature type="domain" description="GS beta-grasp" evidence="6">
    <location>
        <begin position="15"/>
        <end position="110"/>
    </location>
</feature>
<evidence type="ECO:0000259" key="7">
    <source>
        <dbReference type="PROSITE" id="PS51987"/>
    </source>
</evidence>
<protein>
    <submittedName>
        <fullName evidence="8">Uncharacterized protein</fullName>
    </submittedName>
</protein>
<dbReference type="PROSITE" id="PS51986">
    <property type="entry name" value="GS_BETA_GRASP"/>
    <property type="match status" value="1"/>
</dbReference>
<dbReference type="PROSITE" id="PS00181">
    <property type="entry name" value="GLNA_ATP"/>
    <property type="match status" value="1"/>
</dbReference>
<evidence type="ECO:0000256" key="3">
    <source>
        <dbReference type="ARBA" id="ARBA00022741"/>
    </source>
</evidence>
<keyword evidence="2" id="KW-0436">Ligase</keyword>
<dbReference type="PROSITE" id="PS51987">
    <property type="entry name" value="GS_CATALYTIC"/>
    <property type="match status" value="1"/>
</dbReference>
<dbReference type="Gene3D" id="3.10.20.70">
    <property type="entry name" value="Glutamine synthetase, N-terminal domain"/>
    <property type="match status" value="1"/>
</dbReference>
<reference evidence="8" key="1">
    <citation type="submission" date="2018-05" db="EMBL/GenBank/DDBJ databases">
        <authorList>
            <person name="Lanie J.A."/>
            <person name="Ng W.-L."/>
            <person name="Kazmierczak K.M."/>
            <person name="Andrzejewski T.M."/>
            <person name="Davidsen T.M."/>
            <person name="Wayne K.J."/>
            <person name="Tettelin H."/>
            <person name="Glass J.I."/>
            <person name="Rusch D."/>
            <person name="Podicherti R."/>
            <person name="Tsui H.-C.T."/>
            <person name="Winkler M.E."/>
        </authorList>
    </citation>
    <scope>NUCLEOTIDE SEQUENCE</scope>
</reference>
<dbReference type="InterPro" id="IPR036651">
    <property type="entry name" value="Gln_synt_N_sf"/>
</dbReference>
<name>A0A381SYU7_9ZZZZ</name>
<dbReference type="Gene3D" id="3.30.590.10">
    <property type="entry name" value="Glutamine synthetase/guanido kinase, catalytic domain"/>
    <property type="match status" value="1"/>
</dbReference>
<evidence type="ECO:0000259" key="6">
    <source>
        <dbReference type="PROSITE" id="PS51986"/>
    </source>
</evidence>
<organism evidence="8">
    <name type="scientific">marine metagenome</name>
    <dbReference type="NCBI Taxonomy" id="408172"/>
    <lineage>
        <taxon>unclassified sequences</taxon>
        <taxon>metagenomes</taxon>
        <taxon>ecological metagenomes</taxon>
    </lineage>
</organism>
<keyword evidence="4" id="KW-0067">ATP-binding</keyword>
<keyword evidence="3" id="KW-0547">Nucleotide-binding</keyword>
<evidence type="ECO:0000256" key="5">
    <source>
        <dbReference type="ARBA" id="ARBA00022842"/>
    </source>
</evidence>
<dbReference type="GO" id="GO:0006542">
    <property type="term" value="P:glutamine biosynthetic process"/>
    <property type="evidence" value="ECO:0007669"/>
    <property type="project" value="InterPro"/>
</dbReference>
<dbReference type="GO" id="GO:0004356">
    <property type="term" value="F:glutamine synthetase activity"/>
    <property type="evidence" value="ECO:0007669"/>
    <property type="project" value="InterPro"/>
</dbReference>
<evidence type="ECO:0000256" key="1">
    <source>
        <dbReference type="ARBA" id="ARBA00001946"/>
    </source>
</evidence>
<dbReference type="PANTHER" id="PTHR43785:SF12">
    <property type="entry name" value="TYPE-1 GLUTAMINE SYNTHETASE 2"/>
    <property type="match status" value="1"/>
</dbReference>
<dbReference type="InterPro" id="IPR008147">
    <property type="entry name" value="Gln_synt_N"/>
</dbReference>
<gene>
    <name evidence="8" type="ORF">METZ01_LOCUS61408</name>
</gene>
<dbReference type="InterPro" id="IPR027303">
    <property type="entry name" value="Gln_synth_gly_rich_site"/>
</dbReference>